<dbReference type="GO" id="GO:0017111">
    <property type="term" value="F:ribonucleoside triphosphate phosphatase activity"/>
    <property type="evidence" value="ECO:0007669"/>
    <property type="project" value="UniProtKB-ARBA"/>
</dbReference>
<proteinExistence type="predicted"/>
<dbReference type="Gene3D" id="2.40.50.250">
    <property type="entry name" value="bipa protein"/>
    <property type="match status" value="1"/>
</dbReference>
<organism evidence="2 3">
    <name type="scientific">Vibrio maritimus</name>
    <dbReference type="NCBI Taxonomy" id="990268"/>
    <lineage>
        <taxon>Bacteria</taxon>
        <taxon>Pseudomonadati</taxon>
        <taxon>Pseudomonadota</taxon>
        <taxon>Gammaproteobacteria</taxon>
        <taxon>Vibrionales</taxon>
        <taxon>Vibrionaceae</taxon>
        <taxon>Vibrio</taxon>
    </lineage>
</organism>
<dbReference type="InterPro" id="IPR042116">
    <property type="entry name" value="TypA/BipA_C"/>
</dbReference>
<protein>
    <submittedName>
        <fullName evidence="2">GTP-binding protein TypA/BipA</fullName>
    </submittedName>
</protein>
<dbReference type="SUPFAM" id="SSF54980">
    <property type="entry name" value="EF-G C-terminal domain-like"/>
    <property type="match status" value="1"/>
</dbReference>
<dbReference type="Pfam" id="PF21018">
    <property type="entry name" value="BipA_C"/>
    <property type="match status" value="1"/>
</dbReference>
<sequence>MTLTSGSGLLYHTFDHYGPFKGGEIGQRVNGVLISNGAGKALTNAIFNLQERGRMFIGHGVEVYEGMVIGIHSRDNDLTVNPLKGKQLTNVRASGTDDAQVLTPPIIMTLEQALEFIDDDELVEVTPESIRIRKKFLSESDRKRASREAKS</sequence>
<evidence type="ECO:0000313" key="2">
    <source>
        <dbReference type="EMBL" id="GAL37861.1"/>
    </source>
</evidence>
<dbReference type="Proteomes" id="UP000029224">
    <property type="component" value="Unassembled WGS sequence"/>
</dbReference>
<dbReference type="FunFam" id="2.40.50.250:FF:000001">
    <property type="entry name" value="GTP-binding protein TypA"/>
    <property type="match status" value="1"/>
</dbReference>
<dbReference type="InterPro" id="IPR035647">
    <property type="entry name" value="EFG_III/V"/>
</dbReference>
<dbReference type="GO" id="GO:0043168">
    <property type="term" value="F:anion binding"/>
    <property type="evidence" value="ECO:0007669"/>
    <property type="project" value="UniProtKB-ARBA"/>
</dbReference>
<dbReference type="InterPro" id="IPR048876">
    <property type="entry name" value="BipA_C"/>
</dbReference>
<feature type="domain" description="TypA/BipA C-terminal" evidence="1">
    <location>
        <begin position="30"/>
        <end position="138"/>
    </location>
</feature>
<reference evidence="2 3" key="2">
    <citation type="submission" date="2014-09" db="EMBL/GenBank/DDBJ databases">
        <authorList>
            <consortium name="NBRP consortium"/>
            <person name="Sawabe T."/>
            <person name="Meirelles P."/>
            <person name="Nakanishi M."/>
            <person name="Sayaka M."/>
            <person name="Hattori M."/>
            <person name="Ohkuma M."/>
        </authorList>
    </citation>
    <scope>NUCLEOTIDE SEQUENCE [LARGE SCALE GENOMIC DNA]</scope>
    <source>
        <strain evidence="2 3">JCM 19240</strain>
    </source>
</reference>
<name>A0A090TD97_9VIBR</name>
<evidence type="ECO:0000259" key="1">
    <source>
        <dbReference type="Pfam" id="PF21018"/>
    </source>
</evidence>
<dbReference type="EMBL" id="BBMT01000022">
    <property type="protein sequence ID" value="GAL37861.1"/>
    <property type="molecule type" value="Genomic_DNA"/>
</dbReference>
<comment type="caution">
    <text evidence="2">The sequence shown here is derived from an EMBL/GenBank/DDBJ whole genome shotgun (WGS) entry which is preliminary data.</text>
</comment>
<gene>
    <name evidence="2" type="ORF">JCM19240_66</name>
</gene>
<accession>A0A090TD97</accession>
<evidence type="ECO:0000313" key="3">
    <source>
        <dbReference type="Proteomes" id="UP000029224"/>
    </source>
</evidence>
<reference evidence="2 3" key="1">
    <citation type="submission" date="2014-09" db="EMBL/GenBank/DDBJ databases">
        <title>Vibrio maritimus JCM 19240. (C210) whole genome shotgun sequence.</title>
        <authorList>
            <person name="Sawabe T."/>
            <person name="Meirelles P."/>
            <person name="Nakanishi M."/>
            <person name="Sayaka M."/>
            <person name="Hattori M."/>
            <person name="Ohkuma M."/>
        </authorList>
    </citation>
    <scope>NUCLEOTIDE SEQUENCE [LARGE SCALE GENOMIC DNA]</scope>
    <source>
        <strain evidence="2 3">JCM 19240</strain>
    </source>
</reference>
<keyword evidence="3" id="KW-1185">Reference proteome</keyword>
<dbReference type="AlphaFoldDB" id="A0A090TD97"/>
<dbReference type="GO" id="GO:0032561">
    <property type="term" value="F:guanyl ribonucleotide binding"/>
    <property type="evidence" value="ECO:0007669"/>
    <property type="project" value="UniProtKB-ARBA"/>
</dbReference>